<evidence type="ECO:0000313" key="3">
    <source>
        <dbReference type="Proteomes" id="UP000051242"/>
    </source>
</evidence>
<name>A0A0R2SZR7_9GAMM</name>
<keyword evidence="1" id="KW-1133">Transmembrane helix</keyword>
<keyword evidence="1" id="KW-0472">Membrane</keyword>
<reference evidence="2 3" key="1">
    <citation type="submission" date="2015-10" db="EMBL/GenBank/DDBJ databases">
        <title>Metagenome-Assembled Genomes uncover a global brackish microbiome.</title>
        <authorList>
            <person name="Hugerth L.W."/>
            <person name="Larsson J."/>
            <person name="Alneberg J."/>
            <person name="Lindh M.V."/>
            <person name="Legrand C."/>
            <person name="Pinhassi J."/>
            <person name="Andersson A.F."/>
        </authorList>
    </citation>
    <scope>NUCLEOTIDE SEQUENCE [LARGE SCALE GENOMIC DNA]</scope>
    <source>
        <strain evidence="2">BACL22 MAG-120619-bin3</strain>
    </source>
</reference>
<accession>A0A0R2SZR7</accession>
<dbReference type="Proteomes" id="UP000051242">
    <property type="component" value="Unassembled WGS sequence"/>
</dbReference>
<gene>
    <name evidence="2" type="ORF">ABR85_03915</name>
</gene>
<feature type="transmembrane region" description="Helical" evidence="1">
    <location>
        <begin position="42"/>
        <end position="60"/>
    </location>
</feature>
<evidence type="ECO:0000313" key="2">
    <source>
        <dbReference type="EMBL" id="KRO78578.1"/>
    </source>
</evidence>
<organism evidence="2 3">
    <name type="scientific">OM182 bacterium BACL3 MAG-120619-bin3</name>
    <dbReference type="NCBI Taxonomy" id="1655593"/>
    <lineage>
        <taxon>Bacteria</taxon>
        <taxon>Pseudomonadati</taxon>
        <taxon>Pseudomonadota</taxon>
        <taxon>Gammaproteobacteria</taxon>
        <taxon>OMG group</taxon>
        <taxon>OM182 clade</taxon>
    </lineage>
</organism>
<sequence length="590" mass="66059">MRAHLKPIILKEATSLGVMFALLPSLSSTLLFKSLERKMHTFLRLLVCFLFAASGLANALENHVIMVRGVQISPSDGASFSSFLSWDYAVKEKESEYAKYFEFAFYDDISAIHFYEFTNDYDPVWAVNNLSEAERIDYRESFLMFKASLDLDIEGEFESEIWPQRVALSRAVSNEIIKFVELIYSRFPESDYAFSYQGHGGAGGDILISDATGQGLISPKDSAKMLRTWTDIIGKKLIFIDFGGPCSKGGFSDLATFCPYVDYYIASDHANGGYVQDSDDYERQETFNIDSQWHNIFSQSDSLIVALEKRIELTRERYLDARIDLTARNHKQANYLYSCPAFNTFAPAYIGAVKSLGLDLYQAASPSLVPQNKYIPYIYDLKDSVIALDDPALLSSFEEIIVARSDNRDFFNWEQGYNGIFAPNFYNAYGSENLDFSEQLPLTPSVLPQLAVGDLESQTDEIAISGGVSSDDRKNYKNEFEVGDRINITALIEPSPEHVGEQIDVIVAIINVKQGVTLLLTPSGLITYGGEAKIPSYFSKLASPRVLVEILDEFSLSRAEAGSYAVHVGYQLQGAANLYFNAEPIRFDVE</sequence>
<feature type="transmembrane region" description="Helical" evidence="1">
    <location>
        <begin position="16"/>
        <end position="35"/>
    </location>
</feature>
<dbReference type="AlphaFoldDB" id="A0A0R2SZR7"/>
<comment type="caution">
    <text evidence="2">The sequence shown here is derived from an EMBL/GenBank/DDBJ whole genome shotgun (WGS) entry which is preliminary data.</text>
</comment>
<dbReference type="EMBL" id="LICD01000303">
    <property type="protein sequence ID" value="KRO78578.1"/>
    <property type="molecule type" value="Genomic_DNA"/>
</dbReference>
<proteinExistence type="predicted"/>
<keyword evidence="1" id="KW-0812">Transmembrane</keyword>
<evidence type="ECO:0000256" key="1">
    <source>
        <dbReference type="SAM" id="Phobius"/>
    </source>
</evidence>
<protein>
    <submittedName>
        <fullName evidence="2">Uncharacterized protein</fullName>
    </submittedName>
</protein>